<keyword evidence="6 8" id="KW-0472">Membrane</keyword>
<sequence>MTQTAAGEAGSVTKPRFGPVFAVVVAGVAMSNLDMFIVNVALPDIGAQFSGSSLASLSWILNAYAVIFAALLIPAGSLADRTSPRQAYLLGIAVFTLASAACAVAPGVWVLVAARVVQAVGAAMLIPSSLGLLLAAAPPEKRVASVRAWTAISGLAAALGPVIGGLLTQLDWRWVFLINLPIGVFALVVGARVLPRTPSRPTADRLDLAGAVLLTLGIAVLALGLVKSDDWGWASGGVIGSLVAGVVLLACFVLSSSRHPSPILPLDLLRIRPVGPATFANLLFAVAFGAMLLSAVLWCQQVWHWSPLRTGLAIAPGPVMVPAFAMGVGPLIRRIGSGAVSAIGSVLFCVGIGWWIYRLDTSHDYVAGFLPGMLLTGIGVGLVVPTLVGAAVTALPPQSFSTGSAVVTMARQVGSVLGVALLVAFLGTPGAGDAVTAFDHGWEFTLAASALAALACLFIPRAAKKPAA</sequence>
<dbReference type="Pfam" id="PF07690">
    <property type="entry name" value="MFS_1"/>
    <property type="match status" value="1"/>
</dbReference>
<dbReference type="PANTHER" id="PTHR42718">
    <property type="entry name" value="MAJOR FACILITATOR SUPERFAMILY MULTIDRUG TRANSPORTER MFSC"/>
    <property type="match status" value="1"/>
</dbReference>
<dbReference type="PROSITE" id="PS50850">
    <property type="entry name" value="MFS"/>
    <property type="match status" value="1"/>
</dbReference>
<name>A0A1Z2KX36_9ACTN</name>
<feature type="transmembrane region" description="Helical" evidence="8">
    <location>
        <begin position="54"/>
        <end position="75"/>
    </location>
</feature>
<keyword evidence="2" id="KW-0813">Transport</keyword>
<feature type="transmembrane region" description="Helical" evidence="8">
    <location>
        <begin position="174"/>
        <end position="194"/>
    </location>
</feature>
<dbReference type="RefSeq" id="WP_087925201.1">
    <property type="nucleotide sequence ID" value="NZ_CP021744.1"/>
</dbReference>
<dbReference type="KEGG" id="salj:SMD11_0941"/>
<keyword evidence="3" id="KW-1003">Cell membrane</keyword>
<evidence type="ECO:0000256" key="6">
    <source>
        <dbReference type="ARBA" id="ARBA00023136"/>
    </source>
</evidence>
<keyword evidence="7" id="KW-0046">Antibiotic resistance</keyword>
<evidence type="ECO:0000256" key="1">
    <source>
        <dbReference type="ARBA" id="ARBA00004651"/>
    </source>
</evidence>
<protein>
    <submittedName>
        <fullName evidence="10">Major facilitator transporter</fullName>
    </submittedName>
</protein>
<evidence type="ECO:0000256" key="5">
    <source>
        <dbReference type="ARBA" id="ARBA00022989"/>
    </source>
</evidence>
<keyword evidence="5 8" id="KW-1133">Transmembrane helix</keyword>
<evidence type="ECO:0000256" key="3">
    <source>
        <dbReference type="ARBA" id="ARBA00022475"/>
    </source>
</evidence>
<organism evidence="10 11">
    <name type="scientific">Streptomyces albireticuli</name>
    <dbReference type="NCBI Taxonomy" id="1940"/>
    <lineage>
        <taxon>Bacteria</taxon>
        <taxon>Bacillati</taxon>
        <taxon>Actinomycetota</taxon>
        <taxon>Actinomycetes</taxon>
        <taxon>Kitasatosporales</taxon>
        <taxon>Streptomycetaceae</taxon>
        <taxon>Streptomyces</taxon>
    </lineage>
</organism>
<evidence type="ECO:0000313" key="11">
    <source>
        <dbReference type="Proteomes" id="UP000195755"/>
    </source>
</evidence>
<proteinExistence type="predicted"/>
<gene>
    <name evidence="10" type="ORF">SMD11_0941</name>
</gene>
<dbReference type="InterPro" id="IPR036259">
    <property type="entry name" value="MFS_trans_sf"/>
</dbReference>
<evidence type="ECO:0000256" key="7">
    <source>
        <dbReference type="ARBA" id="ARBA00023251"/>
    </source>
</evidence>
<feature type="transmembrane region" description="Helical" evidence="8">
    <location>
        <begin position="274"/>
        <end position="298"/>
    </location>
</feature>
<dbReference type="EMBL" id="CP021744">
    <property type="protein sequence ID" value="ARZ66607.1"/>
    <property type="molecule type" value="Genomic_DNA"/>
</dbReference>
<dbReference type="SUPFAM" id="SSF103473">
    <property type="entry name" value="MFS general substrate transporter"/>
    <property type="match status" value="1"/>
</dbReference>
<dbReference type="NCBIfam" id="TIGR00711">
    <property type="entry name" value="efflux_EmrB"/>
    <property type="match status" value="1"/>
</dbReference>
<dbReference type="GO" id="GO:0022857">
    <property type="term" value="F:transmembrane transporter activity"/>
    <property type="evidence" value="ECO:0007669"/>
    <property type="project" value="InterPro"/>
</dbReference>
<comment type="subcellular location">
    <subcellularLocation>
        <location evidence="1">Cell membrane</location>
        <topology evidence="1">Multi-pass membrane protein</topology>
    </subcellularLocation>
</comment>
<accession>A0A1Z2KX36</accession>
<evidence type="ECO:0000313" key="10">
    <source>
        <dbReference type="EMBL" id="ARZ66607.1"/>
    </source>
</evidence>
<feature type="transmembrane region" description="Helical" evidence="8">
    <location>
        <begin position="116"/>
        <end position="136"/>
    </location>
</feature>
<dbReference type="InterPro" id="IPR011701">
    <property type="entry name" value="MFS"/>
</dbReference>
<dbReference type="Gene3D" id="1.20.1720.10">
    <property type="entry name" value="Multidrug resistance protein D"/>
    <property type="match status" value="1"/>
</dbReference>
<reference evidence="10 11" key="1">
    <citation type="submission" date="2017-06" db="EMBL/GenBank/DDBJ databases">
        <title>Streptomyces albireticuli Genome sequencing and assembly.</title>
        <authorList>
            <person name="Wang Y."/>
            <person name="Du B."/>
            <person name="Ding Y."/>
            <person name="Liu H."/>
            <person name="Hou Q."/>
            <person name="Liu K."/>
            <person name="Yao L."/>
            <person name="Wang C."/>
        </authorList>
    </citation>
    <scope>NUCLEOTIDE SEQUENCE [LARGE SCALE GENOMIC DNA]</scope>
    <source>
        <strain evidence="10 11">MDJK11</strain>
    </source>
</reference>
<dbReference type="OrthoDB" id="7375466at2"/>
<feature type="transmembrane region" description="Helical" evidence="8">
    <location>
        <begin position="339"/>
        <end position="357"/>
    </location>
</feature>
<evidence type="ECO:0000259" key="9">
    <source>
        <dbReference type="PROSITE" id="PS50850"/>
    </source>
</evidence>
<feature type="transmembrane region" description="Helical" evidence="8">
    <location>
        <begin position="310"/>
        <end position="332"/>
    </location>
</feature>
<dbReference type="PANTHER" id="PTHR42718:SF48">
    <property type="entry name" value="CONSERVED TWO-DOMAIN MEMBRANE PROTEIN-RELATED"/>
    <property type="match status" value="1"/>
</dbReference>
<feature type="domain" description="Major facilitator superfamily (MFS) profile" evidence="9">
    <location>
        <begin position="20"/>
        <end position="464"/>
    </location>
</feature>
<dbReference type="InterPro" id="IPR004638">
    <property type="entry name" value="EmrB-like"/>
</dbReference>
<feature type="transmembrane region" description="Helical" evidence="8">
    <location>
        <begin position="369"/>
        <end position="392"/>
    </location>
</feature>
<dbReference type="InterPro" id="IPR020846">
    <property type="entry name" value="MFS_dom"/>
</dbReference>
<dbReference type="AlphaFoldDB" id="A0A1Z2KX36"/>
<evidence type="ECO:0000256" key="4">
    <source>
        <dbReference type="ARBA" id="ARBA00022692"/>
    </source>
</evidence>
<feature type="transmembrane region" description="Helical" evidence="8">
    <location>
        <begin position="206"/>
        <end position="226"/>
    </location>
</feature>
<feature type="transmembrane region" description="Helical" evidence="8">
    <location>
        <begin position="148"/>
        <end position="168"/>
    </location>
</feature>
<feature type="transmembrane region" description="Helical" evidence="8">
    <location>
        <begin position="232"/>
        <end position="254"/>
    </location>
</feature>
<dbReference type="Proteomes" id="UP000195755">
    <property type="component" value="Chromosome"/>
</dbReference>
<dbReference type="Gene3D" id="1.20.1250.20">
    <property type="entry name" value="MFS general substrate transporter like domains"/>
    <property type="match status" value="1"/>
</dbReference>
<feature type="transmembrane region" description="Helical" evidence="8">
    <location>
        <begin position="413"/>
        <end position="432"/>
    </location>
</feature>
<keyword evidence="4 8" id="KW-0812">Transmembrane</keyword>
<feature type="transmembrane region" description="Helical" evidence="8">
    <location>
        <begin position="20"/>
        <end position="42"/>
    </location>
</feature>
<evidence type="ECO:0000256" key="8">
    <source>
        <dbReference type="SAM" id="Phobius"/>
    </source>
</evidence>
<feature type="transmembrane region" description="Helical" evidence="8">
    <location>
        <begin position="444"/>
        <end position="463"/>
    </location>
</feature>
<dbReference type="GO" id="GO:0046677">
    <property type="term" value="P:response to antibiotic"/>
    <property type="evidence" value="ECO:0007669"/>
    <property type="project" value="UniProtKB-KW"/>
</dbReference>
<evidence type="ECO:0000256" key="2">
    <source>
        <dbReference type="ARBA" id="ARBA00022448"/>
    </source>
</evidence>
<feature type="transmembrane region" description="Helical" evidence="8">
    <location>
        <begin position="87"/>
        <end position="110"/>
    </location>
</feature>
<dbReference type="CDD" id="cd17321">
    <property type="entry name" value="MFS_MMR_MDR_like"/>
    <property type="match status" value="1"/>
</dbReference>
<dbReference type="GO" id="GO:0005886">
    <property type="term" value="C:plasma membrane"/>
    <property type="evidence" value="ECO:0007669"/>
    <property type="project" value="UniProtKB-SubCell"/>
</dbReference>